<keyword evidence="1" id="KW-0614">Plasmid</keyword>
<dbReference type="EMBL" id="AP019564">
    <property type="protein sequence ID" value="BBJ32442.1"/>
    <property type="molecule type" value="Genomic_DNA"/>
</dbReference>
<evidence type="ECO:0000313" key="1">
    <source>
        <dbReference type="EMBL" id="BBJ32442.1"/>
    </source>
</evidence>
<sequence>MPKSFLKDLDAHLQNFALTDRSRWILEAAKEKLAQEKVLLNEINENNKE</sequence>
<protein>
    <submittedName>
        <fullName evidence="1">Uncharacterized protein</fullName>
    </submittedName>
</protein>
<dbReference type="KEGG" id="ras:RAS_p380"/>
<reference evidence="1 2" key="1">
    <citation type="submission" date="2019-04" db="EMBL/GenBank/DDBJ databases">
        <title>Draft genome sequence of Rickettsia asiatica Maytaro1284.</title>
        <authorList>
            <person name="Thu M."/>
            <person name="Qiu Y."/>
            <person name="Nakao R."/>
        </authorList>
    </citation>
    <scope>NUCLEOTIDE SEQUENCE [LARGE SCALE GENOMIC DNA]</scope>
    <source>
        <strain evidence="1 2">Maytaro1284</strain>
        <plasmid evidence="1 2">pRA1</plasmid>
    </source>
</reference>
<dbReference type="Proteomes" id="UP000321183">
    <property type="component" value="Plasmid pRA1"/>
</dbReference>
<geneLocation type="plasmid" evidence="1 2">
    <name>pRA1</name>
</geneLocation>
<evidence type="ECO:0000313" key="2">
    <source>
        <dbReference type="Proteomes" id="UP000321183"/>
    </source>
</evidence>
<accession>A0A510G948</accession>
<organism evidence="1 2">
    <name type="scientific">Rickettsia asiatica</name>
    <dbReference type="NCBI Taxonomy" id="238800"/>
    <lineage>
        <taxon>Bacteria</taxon>
        <taxon>Pseudomonadati</taxon>
        <taxon>Pseudomonadota</taxon>
        <taxon>Alphaproteobacteria</taxon>
        <taxon>Rickettsiales</taxon>
        <taxon>Rickettsiaceae</taxon>
        <taxon>Rickettsieae</taxon>
        <taxon>Rickettsia</taxon>
        <taxon>spotted fever group</taxon>
    </lineage>
</organism>
<keyword evidence="2" id="KW-1185">Reference proteome</keyword>
<name>A0A510G948_9RICK</name>
<proteinExistence type="predicted"/>
<gene>
    <name evidence="1" type="ORF">RAS_p380</name>
</gene>
<dbReference type="AlphaFoldDB" id="A0A510G948"/>
<dbReference type="RefSeq" id="WP_232049405.1">
    <property type="nucleotide sequence ID" value="NZ_AP019564.1"/>
</dbReference>